<dbReference type="STRING" id="39492.ERS852540_01423"/>
<keyword evidence="1" id="KW-0732">Signal</keyword>
<protein>
    <submittedName>
        <fullName evidence="2">Uncharacterized protein</fullName>
    </submittedName>
</protein>
<reference evidence="2 3" key="1">
    <citation type="submission" date="2015-09" db="EMBL/GenBank/DDBJ databases">
        <authorList>
            <consortium name="Pathogen Informatics"/>
        </authorList>
    </citation>
    <scope>NUCLEOTIDE SEQUENCE [LARGE SCALE GENOMIC DNA]</scope>
    <source>
        <strain evidence="2 3">2789STDY5834928</strain>
    </source>
</reference>
<proteinExistence type="predicted"/>
<sequence length="145" mass="15831">MKKGFKRTLFVTTLTTVSAFCAIVAAATSSTVSSSFTYNGMGYTAYGNNSSSLTKNFEKIQLSTSVAAHYGATAKQEKVYVNWQKANTVTGNKFGTIQEEFKDNATRVDAVDDAPLGYKLTVFSYHEVKSNGKRVLSKNTESYIS</sequence>
<dbReference type="AlphaFoldDB" id="A0A174ZUZ7"/>
<gene>
    <name evidence="2" type="ORF">ERS852540_01423</name>
</gene>
<evidence type="ECO:0000256" key="1">
    <source>
        <dbReference type="SAM" id="SignalP"/>
    </source>
</evidence>
<dbReference type="EMBL" id="CZBY01000010">
    <property type="protein sequence ID" value="CUQ87050.1"/>
    <property type="molecule type" value="Genomic_DNA"/>
</dbReference>
<feature type="signal peptide" evidence="1">
    <location>
        <begin position="1"/>
        <end position="26"/>
    </location>
</feature>
<evidence type="ECO:0000313" key="3">
    <source>
        <dbReference type="Proteomes" id="UP000095662"/>
    </source>
</evidence>
<dbReference type="Proteomes" id="UP000095662">
    <property type="component" value="Unassembled WGS sequence"/>
</dbReference>
<organism evidence="2 3">
    <name type="scientific">[Eubacterium] siraeum</name>
    <dbReference type="NCBI Taxonomy" id="39492"/>
    <lineage>
        <taxon>Bacteria</taxon>
        <taxon>Bacillati</taxon>
        <taxon>Bacillota</taxon>
        <taxon>Clostridia</taxon>
        <taxon>Eubacteriales</taxon>
        <taxon>Oscillospiraceae</taxon>
        <taxon>Oscillospiraceae incertae sedis</taxon>
    </lineage>
</organism>
<feature type="chain" id="PRO_5008039082" evidence="1">
    <location>
        <begin position="27"/>
        <end position="145"/>
    </location>
</feature>
<name>A0A174ZUZ7_9FIRM</name>
<evidence type="ECO:0000313" key="2">
    <source>
        <dbReference type="EMBL" id="CUQ87050.1"/>
    </source>
</evidence>
<accession>A0A174ZUZ7</accession>